<proteinExistence type="predicted"/>
<dbReference type="PANTHER" id="PTHR19865:SF0">
    <property type="entry name" value="U3 SMALL NUCLEOLAR RNA-INTERACTING PROTEIN 2"/>
    <property type="match status" value="1"/>
</dbReference>
<name>A0A1I8EXU1_WUCBA</name>
<evidence type="ECO:0000313" key="6">
    <source>
        <dbReference type="WBParaSite" id="maker-PairedContig_6307-snap-gene-0.9-mRNA-1"/>
    </source>
</evidence>
<protein>
    <submittedName>
        <fullName evidence="6">Uncharacterized protein</fullName>
    </submittedName>
</protein>
<dbReference type="AlphaFoldDB" id="A0A1I8EXU1"/>
<evidence type="ECO:0000256" key="1">
    <source>
        <dbReference type="ARBA" id="ARBA00004123"/>
    </source>
</evidence>
<sequence>MSFFIRNRSNHGNDTNSRNKLKRKLVVPKLSKRKAKFVNEDISSDEEDLLYDNDGKFVENQSDEETYEDVQEVAYRKAKQLLDDLQAEQQNEGESYDNEVITHRLRDDALSKVATLHRKVAKEVRLSGTAIQYKAHRYSTVAIVISHDGRYVVSCSKDATVAKCKFIRQKNFTIIHYIFKDSDLYFLIY</sequence>
<evidence type="ECO:0000256" key="4">
    <source>
        <dbReference type="ARBA" id="ARBA00023242"/>
    </source>
</evidence>
<dbReference type="GO" id="GO:0032040">
    <property type="term" value="C:small-subunit processome"/>
    <property type="evidence" value="ECO:0007669"/>
    <property type="project" value="TreeGrafter"/>
</dbReference>
<dbReference type="WBParaSite" id="maker-PairedContig_6307-snap-gene-0.9-mRNA-1">
    <property type="protein sequence ID" value="maker-PairedContig_6307-snap-gene-0.9-mRNA-1"/>
    <property type="gene ID" value="maker-PairedContig_6307-snap-gene-0.9"/>
</dbReference>
<accession>A0A1I8EXU1</accession>
<dbReference type="STRING" id="6293.A0A1I8EXU1"/>
<reference evidence="6" key="1">
    <citation type="submission" date="2016-11" db="UniProtKB">
        <authorList>
            <consortium name="WormBaseParasite"/>
        </authorList>
    </citation>
    <scope>IDENTIFICATION</scope>
    <source>
        <strain evidence="6">pt0022</strain>
    </source>
</reference>
<dbReference type="GO" id="GO:0034511">
    <property type="term" value="F:U3 snoRNA binding"/>
    <property type="evidence" value="ECO:0007669"/>
    <property type="project" value="InterPro"/>
</dbReference>
<organism evidence="6">
    <name type="scientific">Wuchereria bancrofti</name>
    <dbReference type="NCBI Taxonomy" id="6293"/>
    <lineage>
        <taxon>Eukaryota</taxon>
        <taxon>Metazoa</taxon>
        <taxon>Ecdysozoa</taxon>
        <taxon>Nematoda</taxon>
        <taxon>Chromadorea</taxon>
        <taxon>Rhabditida</taxon>
        <taxon>Spirurina</taxon>
        <taxon>Spiruromorpha</taxon>
        <taxon>Filarioidea</taxon>
        <taxon>Onchocercidae</taxon>
        <taxon>Wuchereria</taxon>
    </lineage>
</organism>
<dbReference type="PANTHER" id="PTHR19865">
    <property type="entry name" value="U3 SMALL NUCLEOLAR RNA INTERACTING PROTEIN 2"/>
    <property type="match status" value="1"/>
</dbReference>
<evidence type="ECO:0000256" key="2">
    <source>
        <dbReference type="ARBA" id="ARBA00022574"/>
    </source>
</evidence>
<feature type="region of interest" description="Disordered" evidence="5">
    <location>
        <begin position="1"/>
        <end position="23"/>
    </location>
</feature>
<dbReference type="InterPro" id="IPR039241">
    <property type="entry name" value="Rrp9-like"/>
</dbReference>
<evidence type="ECO:0000256" key="3">
    <source>
        <dbReference type="ARBA" id="ARBA00022737"/>
    </source>
</evidence>
<evidence type="ECO:0000256" key="5">
    <source>
        <dbReference type="SAM" id="MobiDB-lite"/>
    </source>
</evidence>
<keyword evidence="2" id="KW-0853">WD repeat</keyword>
<keyword evidence="3" id="KW-0677">Repeat</keyword>
<comment type="subcellular location">
    <subcellularLocation>
        <location evidence="1">Nucleus</location>
    </subcellularLocation>
</comment>
<keyword evidence="4" id="KW-0539">Nucleus</keyword>